<feature type="binding site" evidence="2">
    <location>
        <position position="43"/>
    </location>
    <ligand>
        <name>Fe cation</name>
        <dbReference type="ChEBI" id="CHEBI:24875"/>
        <label>1</label>
    </ligand>
</feature>
<dbReference type="InterPro" id="IPR029052">
    <property type="entry name" value="Metallo-depent_PP-like"/>
</dbReference>
<dbReference type="Gene3D" id="3.60.21.10">
    <property type="match status" value="1"/>
</dbReference>
<dbReference type="InterPro" id="IPR005235">
    <property type="entry name" value="YmdB-like"/>
</dbReference>
<proteinExistence type="predicted"/>
<dbReference type="PIRSF" id="PIRSF004789">
    <property type="entry name" value="DR1281"/>
    <property type="match status" value="1"/>
</dbReference>
<dbReference type="EMBL" id="LGGX01000007">
    <property type="protein sequence ID" value="KUK87172.1"/>
    <property type="molecule type" value="Genomic_DNA"/>
</dbReference>
<dbReference type="CDD" id="cd07382">
    <property type="entry name" value="MPP_DR1281"/>
    <property type="match status" value="1"/>
</dbReference>
<organism evidence="3 4">
    <name type="scientific">candidate division TA06 bacterium 34_109</name>
    <dbReference type="NCBI Taxonomy" id="1635277"/>
    <lineage>
        <taxon>Bacteria</taxon>
        <taxon>Bacteria division TA06</taxon>
    </lineage>
</organism>
<comment type="caution">
    <text evidence="3">The sequence shown here is derived from an EMBL/GenBank/DDBJ whole genome shotgun (WGS) entry which is preliminary data.</text>
</comment>
<dbReference type="GO" id="GO:0004113">
    <property type="term" value="F:2',3'-cyclic-nucleotide 3'-phosphodiesterase activity"/>
    <property type="evidence" value="ECO:0007669"/>
    <property type="project" value="TreeGrafter"/>
</dbReference>
<dbReference type="PANTHER" id="PTHR36303">
    <property type="entry name" value="2',3'-CYCLIC-NUCLEOTIDE 2'-PHOSPHODIESTERASE"/>
    <property type="match status" value="1"/>
</dbReference>
<dbReference type="GO" id="GO:0046872">
    <property type="term" value="F:metal ion binding"/>
    <property type="evidence" value="ECO:0007669"/>
    <property type="project" value="UniProtKB-KW"/>
</dbReference>
<feature type="binding site" evidence="2">
    <location>
        <position position="12"/>
    </location>
    <ligand>
        <name>Fe cation</name>
        <dbReference type="ChEBI" id="CHEBI:24875"/>
        <label>1</label>
    </ligand>
</feature>
<feature type="binding site" evidence="2">
    <location>
        <position position="71"/>
    </location>
    <ligand>
        <name>Fe cation</name>
        <dbReference type="ChEBI" id="CHEBI:24875"/>
        <label>2</label>
    </ligand>
</feature>
<dbReference type="AlphaFoldDB" id="A0A117M6K8"/>
<evidence type="ECO:0000313" key="4">
    <source>
        <dbReference type="Proteomes" id="UP000053467"/>
    </source>
</evidence>
<sequence length="261" mass="29439">MQNNFKVIFIGDIIGKSGRNALQKGIEDLKNIYLPDFIIVNGENLAGGFGITKKTTDIIFSFGVNCITSGNHIWDNKEYIELLKDERILRPLNYHPDLPGKGAKVFNVDGIDLEVINLCGRVFMQPLDCPFKTIDDHLKDKKRMIRIVDFHAEATAEKQSFGFFLDGKVSAVIGTHTHCQTADERILENGTGYITDVGMTGSLDSVIGFEKQGALKRTIYQIPQRFEVAKKNLIINGLFLEIEKSDYKTVKIERIFKYVSD</sequence>
<dbReference type="PANTHER" id="PTHR36303:SF1">
    <property type="entry name" value="2',3'-CYCLIC-NUCLEOTIDE 2'-PHOSPHODIESTERASE"/>
    <property type="match status" value="1"/>
</dbReference>
<feature type="binding site" evidence="2">
    <location>
        <position position="178"/>
    </location>
    <ligand>
        <name>Fe cation</name>
        <dbReference type="ChEBI" id="CHEBI:24875"/>
        <label>1</label>
    </ligand>
</feature>
<dbReference type="PATRIC" id="fig|1635277.3.peg.742"/>
<feature type="binding site" evidence="2">
    <location>
        <position position="176"/>
    </location>
    <ligand>
        <name>Fe cation</name>
        <dbReference type="ChEBI" id="CHEBI:24875"/>
        <label>2</label>
    </ligand>
</feature>
<accession>A0A117M6K8</accession>
<dbReference type="Proteomes" id="UP000053467">
    <property type="component" value="Unassembled WGS sequence"/>
</dbReference>
<gene>
    <name evidence="3" type="ORF">XE03_0968</name>
</gene>
<feature type="binding site" evidence="2">
    <location>
        <position position="44"/>
    </location>
    <ligand>
        <name>Fe cation</name>
        <dbReference type="ChEBI" id="CHEBI:24875"/>
        <label>1</label>
    </ligand>
</feature>
<feature type="active site" description="Proton donor" evidence="1">
    <location>
        <position position="72"/>
    </location>
</feature>
<reference evidence="4" key="1">
    <citation type="journal article" date="2015" name="MBio">
        <title>Genome-Resolved Metagenomic Analysis Reveals Roles for Candidate Phyla and Other Microbial Community Members in Biogeochemical Transformations in Oil Reservoirs.</title>
        <authorList>
            <person name="Hu P."/>
            <person name="Tom L."/>
            <person name="Singh A."/>
            <person name="Thomas B.C."/>
            <person name="Baker B.J."/>
            <person name="Piceno Y.M."/>
            <person name="Andersen G.L."/>
            <person name="Banfield J.F."/>
        </authorList>
    </citation>
    <scope>NUCLEOTIDE SEQUENCE [LARGE SCALE GENOMIC DNA]</scope>
</reference>
<feature type="binding site" evidence="2">
    <location>
        <position position="151"/>
    </location>
    <ligand>
        <name>Fe cation</name>
        <dbReference type="ChEBI" id="CHEBI:24875"/>
        <label>2</label>
    </ligand>
</feature>
<dbReference type="NCBIfam" id="TIGR00282">
    <property type="entry name" value="TIGR00282 family metallophosphoesterase"/>
    <property type="match status" value="1"/>
</dbReference>
<dbReference type="SUPFAM" id="SSF56300">
    <property type="entry name" value="Metallo-dependent phosphatases"/>
    <property type="match status" value="1"/>
</dbReference>
<dbReference type="Pfam" id="PF13277">
    <property type="entry name" value="YmdB"/>
    <property type="match status" value="1"/>
</dbReference>
<evidence type="ECO:0000256" key="2">
    <source>
        <dbReference type="PIRSR" id="PIRSR004789-51"/>
    </source>
</evidence>
<name>A0A117M6K8_UNCT6</name>
<protein>
    <submittedName>
        <fullName evidence="3">Metallophosphoesterase</fullName>
    </submittedName>
</protein>
<evidence type="ECO:0000256" key="1">
    <source>
        <dbReference type="PIRSR" id="PIRSR004789-50"/>
    </source>
</evidence>
<feature type="binding site" evidence="2">
    <location>
        <position position="43"/>
    </location>
    <ligand>
        <name>Fe cation</name>
        <dbReference type="ChEBI" id="CHEBI:24875"/>
        <label>2</label>
    </ligand>
</feature>
<evidence type="ECO:0000313" key="3">
    <source>
        <dbReference type="EMBL" id="KUK87172.1"/>
    </source>
</evidence>
<keyword evidence="2" id="KW-0479">Metal-binding</keyword>